<keyword evidence="2" id="KW-0489">Methyltransferase</keyword>
<dbReference type="Gene3D" id="3.40.50.150">
    <property type="entry name" value="Vaccinia Virus protein VP39"/>
    <property type="match status" value="1"/>
</dbReference>
<dbReference type="Proteomes" id="UP000612893">
    <property type="component" value="Unassembled WGS sequence"/>
</dbReference>
<keyword evidence="2" id="KW-0808">Transferase</keyword>
<accession>A0A934KBD3</accession>
<dbReference type="PANTHER" id="PTHR34203">
    <property type="entry name" value="METHYLTRANSFERASE, FKBM FAMILY PROTEIN"/>
    <property type="match status" value="1"/>
</dbReference>
<name>A0A934KBD3_9BACT</name>
<dbReference type="AlphaFoldDB" id="A0A934KBD3"/>
<reference evidence="2" key="1">
    <citation type="submission" date="2020-10" db="EMBL/GenBank/DDBJ databases">
        <title>Ca. Dormibacterota MAGs.</title>
        <authorList>
            <person name="Montgomery K."/>
        </authorList>
    </citation>
    <scope>NUCLEOTIDE SEQUENCE [LARGE SCALE GENOMIC DNA]</scope>
    <source>
        <strain evidence="2">SC8812_S17_10</strain>
    </source>
</reference>
<dbReference type="InterPro" id="IPR006342">
    <property type="entry name" value="FkbM_mtfrase"/>
</dbReference>
<proteinExistence type="predicted"/>
<comment type="caution">
    <text evidence="2">The sequence shown here is derived from an EMBL/GenBank/DDBJ whole genome shotgun (WGS) entry which is preliminary data.</text>
</comment>
<protein>
    <submittedName>
        <fullName evidence="2">FkbM family methyltransferase</fullName>
    </submittedName>
</protein>
<dbReference type="RefSeq" id="WP_338204550.1">
    <property type="nucleotide sequence ID" value="NZ_JAEKNR010000216.1"/>
</dbReference>
<feature type="domain" description="Methyltransferase FkbM" evidence="1">
    <location>
        <begin position="63"/>
        <end position="232"/>
    </location>
</feature>
<sequence length="290" mass="31659">MTERLHPHIARGLSEATYRTPYGVTLHLDLEDYTQRTIFYDAFEVEELNFLCRMLSSGDVLLDVGAGADGIFTLVGAKAVGAGGEVHAFEPVPSNFERLTENIALNDLRNVRANRMAAGAKHGSITLALTEDMAQASGRAMSGFYTVGSGLRQASSPLVALDTYLAERLPGRQVRVLKMDIEGYEPAAMAGLASTLRSRRVDVVMTEVNVYNLARQGFGIADVVRPLAGAGYTLHRLGTLGRLRPWSYAGEPTILPRRTGPTGLVRNVYMGLQDLRRNFNLIALRRQPGP</sequence>
<evidence type="ECO:0000259" key="1">
    <source>
        <dbReference type="Pfam" id="PF05050"/>
    </source>
</evidence>
<gene>
    <name evidence="2" type="ORF">JF922_21510</name>
</gene>
<evidence type="ECO:0000313" key="3">
    <source>
        <dbReference type="Proteomes" id="UP000612893"/>
    </source>
</evidence>
<dbReference type="InterPro" id="IPR052514">
    <property type="entry name" value="SAM-dependent_MTase"/>
</dbReference>
<dbReference type="NCBIfam" id="TIGR01444">
    <property type="entry name" value="fkbM_fam"/>
    <property type="match status" value="1"/>
</dbReference>
<evidence type="ECO:0000313" key="2">
    <source>
        <dbReference type="EMBL" id="MBJ7600632.1"/>
    </source>
</evidence>
<dbReference type="InterPro" id="IPR029063">
    <property type="entry name" value="SAM-dependent_MTases_sf"/>
</dbReference>
<dbReference type="GO" id="GO:0032259">
    <property type="term" value="P:methylation"/>
    <property type="evidence" value="ECO:0007669"/>
    <property type="project" value="UniProtKB-KW"/>
</dbReference>
<dbReference type="EMBL" id="JAEKNR010000216">
    <property type="protein sequence ID" value="MBJ7600632.1"/>
    <property type="molecule type" value="Genomic_DNA"/>
</dbReference>
<keyword evidence="3" id="KW-1185">Reference proteome</keyword>
<dbReference type="SUPFAM" id="SSF53335">
    <property type="entry name" value="S-adenosyl-L-methionine-dependent methyltransferases"/>
    <property type="match status" value="1"/>
</dbReference>
<dbReference type="GO" id="GO:0008168">
    <property type="term" value="F:methyltransferase activity"/>
    <property type="evidence" value="ECO:0007669"/>
    <property type="project" value="UniProtKB-KW"/>
</dbReference>
<organism evidence="2 3">
    <name type="scientific">Candidatus Nephthysia bennettiae</name>
    <dbReference type="NCBI Taxonomy" id="3127016"/>
    <lineage>
        <taxon>Bacteria</taxon>
        <taxon>Bacillati</taxon>
        <taxon>Candidatus Dormiibacterota</taxon>
        <taxon>Candidatus Dormibacteria</taxon>
        <taxon>Candidatus Dormibacterales</taxon>
        <taxon>Candidatus Dormibacteraceae</taxon>
        <taxon>Candidatus Nephthysia</taxon>
    </lineage>
</organism>
<dbReference type="PANTHER" id="PTHR34203:SF15">
    <property type="entry name" value="SLL1173 PROTEIN"/>
    <property type="match status" value="1"/>
</dbReference>
<dbReference type="Pfam" id="PF05050">
    <property type="entry name" value="Methyltransf_21"/>
    <property type="match status" value="1"/>
</dbReference>